<dbReference type="InterPro" id="IPR011043">
    <property type="entry name" value="Gal_Oxase/kelch_b-propeller"/>
</dbReference>
<feature type="domain" description="UBX" evidence="10">
    <location>
        <begin position="1157"/>
        <end position="1237"/>
    </location>
</feature>
<dbReference type="Pfam" id="PF09118">
    <property type="entry name" value="GO-like_E_set"/>
    <property type="match status" value="1"/>
</dbReference>
<feature type="domain" description="WSC" evidence="13">
    <location>
        <begin position="260"/>
        <end position="352"/>
    </location>
</feature>
<dbReference type="CDD" id="cd02851">
    <property type="entry name" value="E_set_GO_C"/>
    <property type="match status" value="1"/>
</dbReference>
<dbReference type="SMART" id="SM00166">
    <property type="entry name" value="UBX"/>
    <property type="match status" value="1"/>
</dbReference>
<dbReference type="InterPro" id="IPR037293">
    <property type="entry name" value="Gal_Oxidase_central_sf"/>
</dbReference>
<dbReference type="CDD" id="cd16521">
    <property type="entry name" value="RING-HC_MKRN"/>
    <property type="match status" value="1"/>
</dbReference>
<feature type="domain" description="RING-type" evidence="11">
    <location>
        <begin position="1278"/>
        <end position="1329"/>
    </location>
</feature>
<dbReference type="SUPFAM" id="SSF50965">
    <property type="entry name" value="Galactose oxidase, central domain"/>
    <property type="match status" value="1"/>
</dbReference>
<dbReference type="GO" id="GO:0008270">
    <property type="term" value="F:zinc ion binding"/>
    <property type="evidence" value="ECO:0007669"/>
    <property type="project" value="UniProtKB-KW"/>
</dbReference>
<evidence type="ECO:0000256" key="2">
    <source>
        <dbReference type="ARBA" id="ARBA00022729"/>
    </source>
</evidence>
<keyword evidence="1 5" id="KW-0479">Metal-binding</keyword>
<feature type="signal peptide" evidence="8">
    <location>
        <begin position="1"/>
        <end position="17"/>
    </location>
</feature>
<dbReference type="Gene3D" id="3.30.40.10">
    <property type="entry name" value="Zinc/RING finger domain, C3HC4 (zinc finger)"/>
    <property type="match status" value="1"/>
</dbReference>
<dbReference type="InterPro" id="IPR001012">
    <property type="entry name" value="UBX_dom"/>
</dbReference>
<dbReference type="RefSeq" id="XP_043177353.1">
    <property type="nucleotide sequence ID" value="XM_043324934.1"/>
</dbReference>
<feature type="compositionally biased region" description="Low complexity" evidence="7">
    <location>
        <begin position="1144"/>
        <end position="1161"/>
    </location>
</feature>
<dbReference type="Pfam" id="PF00642">
    <property type="entry name" value="zf-CCCH"/>
    <property type="match status" value="1"/>
</dbReference>
<dbReference type="PANTHER" id="PTHR32208:SF96">
    <property type="entry name" value="GLYOXAL OXIDASE"/>
    <property type="match status" value="1"/>
</dbReference>
<dbReference type="Proteomes" id="UP000650533">
    <property type="component" value="Chromosome 2"/>
</dbReference>
<feature type="domain" description="WSC" evidence="13">
    <location>
        <begin position="155"/>
        <end position="251"/>
    </location>
</feature>
<dbReference type="Pfam" id="PF00789">
    <property type="entry name" value="UBX"/>
    <property type="match status" value="1"/>
</dbReference>
<evidence type="ECO:0000256" key="3">
    <source>
        <dbReference type="ARBA" id="ARBA00022771"/>
    </source>
</evidence>
<feature type="region of interest" description="Disordered" evidence="7">
    <location>
        <begin position="1111"/>
        <end position="1162"/>
    </location>
</feature>
<dbReference type="GeneID" id="67027397"/>
<gene>
    <name evidence="14" type="ORF">RhiXN_05118</name>
</gene>
<dbReference type="EMBL" id="CP059659">
    <property type="protein sequence ID" value="QRW17116.1"/>
    <property type="molecule type" value="Genomic_DNA"/>
</dbReference>
<evidence type="ECO:0000259" key="10">
    <source>
        <dbReference type="PROSITE" id="PS50033"/>
    </source>
</evidence>
<feature type="compositionally biased region" description="Basic and acidic residues" evidence="7">
    <location>
        <begin position="1111"/>
        <end position="1132"/>
    </location>
</feature>
<dbReference type="SUPFAM" id="SSF57850">
    <property type="entry name" value="RING/U-box"/>
    <property type="match status" value="1"/>
</dbReference>
<feature type="domain" description="UBA" evidence="9">
    <location>
        <begin position="890"/>
        <end position="933"/>
    </location>
</feature>
<feature type="domain" description="C3H1-type" evidence="12">
    <location>
        <begin position="1232"/>
        <end position="1259"/>
    </location>
</feature>
<feature type="zinc finger region" description="C3H1-type" evidence="5">
    <location>
        <begin position="1232"/>
        <end position="1259"/>
    </location>
</feature>
<dbReference type="InterPro" id="IPR018957">
    <property type="entry name" value="Znf_C3HC4_RING-type"/>
</dbReference>
<dbReference type="KEGG" id="rsx:RhiXN_05118"/>
<dbReference type="PROSITE" id="PS50089">
    <property type="entry name" value="ZF_RING_2"/>
    <property type="match status" value="1"/>
</dbReference>
<dbReference type="SMART" id="SM00184">
    <property type="entry name" value="RING"/>
    <property type="match status" value="1"/>
</dbReference>
<dbReference type="Gene3D" id="3.10.20.90">
    <property type="entry name" value="Phosphatidylinositol 3-kinase Catalytic Subunit, Chain A, domain 1"/>
    <property type="match status" value="1"/>
</dbReference>
<dbReference type="InterPro" id="IPR001841">
    <property type="entry name" value="Znf_RING"/>
</dbReference>
<evidence type="ECO:0000259" key="12">
    <source>
        <dbReference type="PROSITE" id="PS50103"/>
    </source>
</evidence>
<dbReference type="Pfam" id="PF01822">
    <property type="entry name" value="WSC"/>
    <property type="match status" value="3"/>
</dbReference>
<dbReference type="InterPro" id="IPR009880">
    <property type="entry name" value="Glyoxal_oxidase_N"/>
</dbReference>
<protein>
    <submittedName>
        <fullName evidence="14">Glyoxal oxidase</fullName>
    </submittedName>
</protein>
<dbReference type="InterPro" id="IPR009060">
    <property type="entry name" value="UBA-like_sf"/>
</dbReference>
<dbReference type="PANTHER" id="PTHR32208">
    <property type="entry name" value="SECRETED PROTEIN-RELATED"/>
    <property type="match status" value="1"/>
</dbReference>
<evidence type="ECO:0000259" key="11">
    <source>
        <dbReference type="PROSITE" id="PS50089"/>
    </source>
</evidence>
<evidence type="ECO:0000256" key="1">
    <source>
        <dbReference type="ARBA" id="ARBA00022723"/>
    </source>
</evidence>
<feature type="domain" description="WSC" evidence="13">
    <location>
        <begin position="45"/>
        <end position="142"/>
    </location>
</feature>
<dbReference type="InterPro" id="IPR000571">
    <property type="entry name" value="Znf_CCCH"/>
</dbReference>
<dbReference type="InterPro" id="IPR013083">
    <property type="entry name" value="Znf_RING/FYVE/PHD"/>
</dbReference>
<evidence type="ECO:0000313" key="14">
    <source>
        <dbReference type="EMBL" id="QRW17116.1"/>
    </source>
</evidence>
<dbReference type="PROSITE" id="PS51212">
    <property type="entry name" value="WSC"/>
    <property type="match status" value="3"/>
</dbReference>
<feature type="chain" id="PRO_5034996727" evidence="8">
    <location>
        <begin position="18"/>
        <end position="1467"/>
    </location>
</feature>
<evidence type="ECO:0000256" key="8">
    <source>
        <dbReference type="SAM" id="SignalP"/>
    </source>
</evidence>
<dbReference type="InterPro" id="IPR013087">
    <property type="entry name" value="Znf_C2H2_type"/>
</dbReference>
<keyword evidence="4 5" id="KW-0862">Zinc</keyword>
<feature type="coiled-coil region" evidence="6">
    <location>
        <begin position="1030"/>
        <end position="1103"/>
    </location>
</feature>
<dbReference type="SMART" id="SM00321">
    <property type="entry name" value="WSC"/>
    <property type="match status" value="3"/>
</dbReference>
<dbReference type="PROSITE" id="PS50030">
    <property type="entry name" value="UBA"/>
    <property type="match status" value="1"/>
</dbReference>
<name>A0A8H8NNN7_9AGAM</name>
<evidence type="ECO:0000256" key="4">
    <source>
        <dbReference type="ARBA" id="ARBA00022833"/>
    </source>
</evidence>
<dbReference type="SUPFAM" id="SSF81296">
    <property type="entry name" value="E set domains"/>
    <property type="match status" value="1"/>
</dbReference>
<dbReference type="SMART" id="SM00356">
    <property type="entry name" value="ZnF_C3H1"/>
    <property type="match status" value="2"/>
</dbReference>
<dbReference type="PROSITE" id="PS50103">
    <property type="entry name" value="ZF_C3H1"/>
    <property type="match status" value="2"/>
</dbReference>
<dbReference type="InterPro" id="IPR002889">
    <property type="entry name" value="WSC_carb-bd"/>
</dbReference>
<evidence type="ECO:0000313" key="15">
    <source>
        <dbReference type="Proteomes" id="UP000650533"/>
    </source>
</evidence>
<dbReference type="Pfam" id="PF07250">
    <property type="entry name" value="Glyoxal_oxid_N"/>
    <property type="match status" value="1"/>
</dbReference>
<feature type="domain" description="C3H1-type" evidence="12">
    <location>
        <begin position="1359"/>
        <end position="1391"/>
    </location>
</feature>
<sequence length="1467" mass="158054">MAAYLLLSLPLFQLSHALSVQQNSLVTIIPTNSLLGRAPPVLPSGWTYKSCVREPSSGRTLTGYSFTSSSMTVDLCVSACATRGYSLAGAEYANECYCGNSFAGAATGGGSVPPESECNMACAGDASQTCGAGNRLSVYANSQITPGAPALPPGWSSTSKCITEASTGRALTGNSFTSKGLTLDQCVDVCDQTGFQYAGAEYGAECYCSNSVSTANGGGVEVAASECNMNCAGNPQQKCGAGYRITLFSKTPSTDPIPTGWTKNFCTVDQSARVLDGYSFTDGSSMSPATCIAACAQRNFVLAGVENGNECHCGNTIKQAYPTKDSDCRVSCSGDDAQFCGGGWRLMVYIKAPGTPTGSNAWTLVPGGNSGVVMTHVAVTTSDTMLVIDRKEDNPLLKADGKPAWGAVWNLQSNTARPLNIATHSFCSSGNFLSNGTLANFGGHPYTDRNGEAVSDGQQGIRLFNPCSASGNCDIYENPTRIRLTSDRWYPSSARLHDGSVIILGGQITAGWTNSESVNNPTYEFFPAKNINGYNGLQIPSQFFKDTLPHNTFPHVFALPSKKIFVAANNQAMLLDWENNIETRLPNFPNGQRVVYPMNAAGVLLPLTPANNYTPEILICGGSHLSDELNGEEIDAQHDYASAQCSRMVLDAAGIAAGWKVEYMPEPRIMSEGVLLPNGKVVIINGGRTGTAGYANSQYRIGDSNADNPTFTPLLYDPSLPAGQRFTHANMPTSIIGRLYHSVATLLPSGAILIGGSNPNDDMETRPWPSEYRVEYLNPSYMFVERPTYTGLPAVVNYGATFTLSVSVPSSTATVKVVLMDLGFITHSVHMDQKAVELVSTLSADRKTLTVIGPPNAPVYSPGPGWIFVVVGDTPSVAQKLIIGTGASPPKDDAATAKDQLIAMGFAPERIDWALKATNNAGLQPAMDHILENDGKPVPDLTNVASTNAPAPTANEDHEELEALRAQYGGTGAAEAGKAENSVSGGVAQSIKCSQCGKIFRDTALANFHAEKSGHDQFEESTEEIKPLTEEEKKQKLAELRTRMEEKRAAKAAEEAKEARANEVIRRKGGQDMGAIKEELQLKEAEKEARQRKQDKLDDAKAKAAVRAQIEADKKARAEKAAKEKALREGREYQQPPVSGVGGATSASAAAPGAKSSESPSTRLQIRLSSGGAPLTTTMASDSTLHEVALFVESQNPAISSQTVTFSTTFPRKVFSRSDFTRTLKELDLVPSAEKQICIYYNKGYCRRGTSCWYLHSESASDSKEASNKPKETEDLVCSICFDVPTEFGLLAGCSHVFCLKCIMDWRSSKNKDNDVVISNTNKTCPVCRSPSKFITPSSRFTPKDSPERALCVEGYKATLAKIPCRYFTKSPRSERFCPYGKDCFYQHQNEDGTPHVFTLGADEMMERHKSRLIASRALNSTALFDLMSTHRWFENPYFDRYDSDEDYAFHGSDISESVDWMPELFF</sequence>
<keyword evidence="2 8" id="KW-0732">Signal</keyword>
<dbReference type="SUPFAM" id="SSF54236">
    <property type="entry name" value="Ubiquitin-like"/>
    <property type="match status" value="1"/>
</dbReference>
<dbReference type="InterPro" id="IPR015202">
    <property type="entry name" value="GO-like_E_set"/>
</dbReference>
<evidence type="ECO:0000256" key="5">
    <source>
        <dbReference type="PROSITE-ProRule" id="PRU00723"/>
    </source>
</evidence>
<accession>A0A8H8NNN7</accession>
<dbReference type="SUPFAM" id="SSF46934">
    <property type="entry name" value="UBA-like"/>
    <property type="match status" value="1"/>
</dbReference>
<evidence type="ECO:0000256" key="6">
    <source>
        <dbReference type="SAM" id="Coils"/>
    </source>
</evidence>
<dbReference type="InterPro" id="IPR015940">
    <property type="entry name" value="UBA"/>
</dbReference>
<dbReference type="InterPro" id="IPR036855">
    <property type="entry name" value="Znf_CCCH_sf"/>
</dbReference>
<feature type="zinc finger region" description="C3H1-type" evidence="5">
    <location>
        <begin position="1359"/>
        <end position="1391"/>
    </location>
</feature>
<dbReference type="InterPro" id="IPR017907">
    <property type="entry name" value="Znf_RING_CS"/>
</dbReference>
<dbReference type="Gene3D" id="2.130.10.80">
    <property type="entry name" value="Galactose oxidase/kelch, beta-propeller"/>
    <property type="match status" value="1"/>
</dbReference>
<dbReference type="InterPro" id="IPR013783">
    <property type="entry name" value="Ig-like_fold"/>
</dbReference>
<dbReference type="PROSITE" id="PS50033">
    <property type="entry name" value="UBX"/>
    <property type="match status" value="1"/>
</dbReference>
<dbReference type="InterPro" id="IPR029071">
    <property type="entry name" value="Ubiquitin-like_domsf"/>
</dbReference>
<dbReference type="InterPro" id="IPR014756">
    <property type="entry name" value="Ig_E-set"/>
</dbReference>
<dbReference type="Gene3D" id="1.10.8.10">
    <property type="entry name" value="DNA helicase RuvA subunit, C-terminal domain"/>
    <property type="match status" value="1"/>
</dbReference>
<reference evidence="14" key="1">
    <citation type="submission" date="2020-05" db="EMBL/GenBank/DDBJ databases">
        <title>Evolutionary and genomic comparisons of hybrid uninucleate and nonhybrid Rhizoctonia fungi.</title>
        <authorList>
            <person name="Li C."/>
            <person name="Chen X."/>
        </authorList>
    </citation>
    <scope>NUCLEOTIDE SEQUENCE</scope>
    <source>
        <strain evidence="14">AG-1 IA</strain>
    </source>
</reference>
<dbReference type="PROSITE" id="PS00518">
    <property type="entry name" value="ZF_RING_1"/>
    <property type="match status" value="1"/>
</dbReference>
<organism evidence="14 15">
    <name type="scientific">Rhizoctonia solani</name>
    <dbReference type="NCBI Taxonomy" id="456999"/>
    <lineage>
        <taxon>Eukaryota</taxon>
        <taxon>Fungi</taxon>
        <taxon>Dikarya</taxon>
        <taxon>Basidiomycota</taxon>
        <taxon>Agaricomycotina</taxon>
        <taxon>Agaricomycetes</taxon>
        <taxon>Cantharellales</taxon>
        <taxon>Ceratobasidiaceae</taxon>
        <taxon>Rhizoctonia</taxon>
    </lineage>
</organism>
<evidence type="ECO:0000259" key="9">
    <source>
        <dbReference type="PROSITE" id="PS50030"/>
    </source>
</evidence>
<dbReference type="PROSITE" id="PS00028">
    <property type="entry name" value="ZINC_FINGER_C2H2_1"/>
    <property type="match status" value="1"/>
</dbReference>
<dbReference type="SUPFAM" id="SSF90229">
    <property type="entry name" value="CCCH zinc finger"/>
    <property type="match status" value="1"/>
</dbReference>
<keyword evidence="6" id="KW-0175">Coiled coil</keyword>
<dbReference type="Pfam" id="PF00097">
    <property type="entry name" value="zf-C3HC4"/>
    <property type="match status" value="1"/>
</dbReference>
<keyword evidence="3 5" id="KW-0863">Zinc-finger</keyword>
<proteinExistence type="predicted"/>
<evidence type="ECO:0000259" key="13">
    <source>
        <dbReference type="PROSITE" id="PS51212"/>
    </source>
</evidence>
<dbReference type="Gene3D" id="2.60.40.10">
    <property type="entry name" value="Immunoglobulins"/>
    <property type="match status" value="1"/>
</dbReference>
<evidence type="ECO:0000256" key="7">
    <source>
        <dbReference type="SAM" id="MobiDB-lite"/>
    </source>
</evidence>